<dbReference type="GO" id="GO:0042242">
    <property type="term" value="F:cobyrinic acid a,c-diamide synthase activity"/>
    <property type="evidence" value="ECO:0007669"/>
    <property type="project" value="UniProtKB-UniRule"/>
</dbReference>
<dbReference type="SUPFAM" id="SSF52317">
    <property type="entry name" value="Class I glutamine amidotransferase-like"/>
    <property type="match status" value="1"/>
</dbReference>
<keyword evidence="6 7" id="KW-0315">Glutamine amidotransferase</keyword>
<comment type="similarity">
    <text evidence="7">Belongs to the CobB/CbiA family.</text>
</comment>
<evidence type="ECO:0000259" key="9">
    <source>
        <dbReference type="Pfam" id="PF07685"/>
    </source>
</evidence>
<feature type="domain" description="CobQ/CobB/MinD/ParA nucleotide binding" evidence="8">
    <location>
        <begin position="10"/>
        <end position="191"/>
    </location>
</feature>
<dbReference type="PANTHER" id="PTHR43873">
    <property type="entry name" value="COBYRINATE A,C-DIAMIDE SYNTHASE"/>
    <property type="match status" value="1"/>
</dbReference>
<keyword evidence="3 7" id="KW-0547">Nucleotide-binding</keyword>
<dbReference type="EMBL" id="JACRST010000003">
    <property type="protein sequence ID" value="MBC8546051.1"/>
    <property type="molecule type" value="Genomic_DNA"/>
</dbReference>
<evidence type="ECO:0000256" key="2">
    <source>
        <dbReference type="ARBA" id="ARBA00022598"/>
    </source>
</evidence>
<feature type="site" description="Increases nucleophilicity of active site Cys" evidence="7">
    <location>
        <position position="433"/>
    </location>
</feature>
<comment type="cofactor">
    <cofactor evidence="1 7">
        <name>Mg(2+)</name>
        <dbReference type="ChEBI" id="CHEBI:18420"/>
    </cofactor>
</comment>
<dbReference type="PANTHER" id="PTHR43873:SF1">
    <property type="entry name" value="COBYRINATE A,C-DIAMIDE SYNTHASE"/>
    <property type="match status" value="1"/>
</dbReference>
<dbReference type="Gene3D" id="3.40.50.300">
    <property type="entry name" value="P-loop containing nucleotide triphosphate hydrolases"/>
    <property type="match status" value="1"/>
</dbReference>
<dbReference type="InterPro" id="IPR002586">
    <property type="entry name" value="CobQ/CobB/MinD/ParA_Nub-bd_dom"/>
</dbReference>
<dbReference type="CDD" id="cd05388">
    <property type="entry name" value="CobB_N"/>
    <property type="match status" value="1"/>
</dbReference>
<name>A0A926I4B5_9FIRM</name>
<comment type="pathway">
    <text evidence="7">Cofactor biosynthesis; adenosylcobalamin biosynthesis; cob(II)yrinate a,c-diamide from sirohydrochlorin (anaerobic route): step 10/10.</text>
</comment>
<dbReference type="Proteomes" id="UP000653127">
    <property type="component" value="Unassembled WGS sequence"/>
</dbReference>
<dbReference type="Pfam" id="PF07685">
    <property type="entry name" value="GATase_3"/>
    <property type="match status" value="1"/>
</dbReference>
<evidence type="ECO:0000256" key="3">
    <source>
        <dbReference type="ARBA" id="ARBA00022741"/>
    </source>
</evidence>
<evidence type="ECO:0000256" key="4">
    <source>
        <dbReference type="ARBA" id="ARBA00022840"/>
    </source>
</evidence>
<comment type="catalytic activity">
    <reaction evidence="7">
        <text>cob(II)yrinate + 2 L-glutamine + 2 ATP + 2 H2O = cob(II)yrinate a,c diamide + 2 L-glutamate + 2 ADP + 2 phosphate + 2 H(+)</text>
        <dbReference type="Rhea" id="RHEA:26289"/>
        <dbReference type="ChEBI" id="CHEBI:15377"/>
        <dbReference type="ChEBI" id="CHEBI:15378"/>
        <dbReference type="ChEBI" id="CHEBI:29985"/>
        <dbReference type="ChEBI" id="CHEBI:30616"/>
        <dbReference type="ChEBI" id="CHEBI:43474"/>
        <dbReference type="ChEBI" id="CHEBI:58359"/>
        <dbReference type="ChEBI" id="CHEBI:58537"/>
        <dbReference type="ChEBI" id="CHEBI:58894"/>
        <dbReference type="ChEBI" id="CHEBI:456216"/>
        <dbReference type="EC" id="6.3.5.11"/>
    </reaction>
</comment>
<feature type="active site" description="Nucleophile" evidence="7">
    <location>
        <position position="334"/>
    </location>
</feature>
<protein>
    <recommendedName>
        <fullName evidence="7">Cobyrinate a,c-diamide synthase</fullName>
        <ecNumber evidence="7">6.3.5.11</ecNumber>
    </recommendedName>
    <alternativeName>
        <fullName evidence="7">Cobyrinic acid a,c-diamide synthetase</fullName>
    </alternativeName>
</protein>
<evidence type="ECO:0000256" key="7">
    <source>
        <dbReference type="HAMAP-Rule" id="MF_00027"/>
    </source>
</evidence>
<keyword evidence="5 7" id="KW-0460">Magnesium</keyword>
<dbReference type="InterPro" id="IPR004484">
    <property type="entry name" value="CbiA/CobB_synth"/>
</dbReference>
<dbReference type="GO" id="GO:0005524">
    <property type="term" value="F:ATP binding"/>
    <property type="evidence" value="ECO:0007669"/>
    <property type="project" value="UniProtKB-UniRule"/>
</dbReference>
<comment type="function">
    <text evidence="7">Catalyzes the ATP-dependent amidation of the two carboxylate groups at positions a and c of cobyrinate, using either L-glutamine or ammonia as the nitrogen source.</text>
</comment>
<feature type="domain" description="CobB/CobQ-like glutamine amidotransferase" evidence="9">
    <location>
        <begin position="251"/>
        <end position="438"/>
    </location>
</feature>
<keyword evidence="2 7" id="KW-0436">Ligase</keyword>
<dbReference type="NCBIfam" id="NF002204">
    <property type="entry name" value="PRK01077.1"/>
    <property type="match status" value="1"/>
</dbReference>
<proteinExistence type="inferred from homology"/>
<evidence type="ECO:0000259" key="8">
    <source>
        <dbReference type="Pfam" id="PF01656"/>
    </source>
</evidence>
<accession>A0A926I4B5</accession>
<evidence type="ECO:0000256" key="5">
    <source>
        <dbReference type="ARBA" id="ARBA00022842"/>
    </source>
</evidence>
<keyword evidence="4 7" id="KW-0067">ATP-binding</keyword>
<gene>
    <name evidence="7" type="primary">cbiA</name>
    <name evidence="10" type="ORF">H8711_03760</name>
</gene>
<dbReference type="CDD" id="cd03130">
    <property type="entry name" value="GATase1_CobB"/>
    <property type="match status" value="1"/>
</dbReference>
<reference evidence="10" key="1">
    <citation type="submission" date="2020-08" db="EMBL/GenBank/DDBJ databases">
        <title>Genome public.</title>
        <authorList>
            <person name="Liu C."/>
            <person name="Sun Q."/>
        </authorList>
    </citation>
    <scope>NUCLEOTIDE SEQUENCE</scope>
    <source>
        <strain evidence="10">NSJ-31</strain>
    </source>
</reference>
<dbReference type="NCBIfam" id="TIGR00379">
    <property type="entry name" value="cobB"/>
    <property type="match status" value="1"/>
</dbReference>
<dbReference type="Pfam" id="PF01656">
    <property type="entry name" value="CbiA"/>
    <property type="match status" value="1"/>
</dbReference>
<keyword evidence="11" id="KW-1185">Reference proteome</keyword>
<sequence length="460" mass="50304">MQGNPPRLLLAAANSGAGKTTATCALLQAFADRGERLASFKCGPDYIDPMFHSEVIGAKSRNLDLFFYGEDTARFLLCKNSADCTLSILEGVMGFYDGVGGTSTRASSYDLARVTRTPVVLVVNARGLSLSAAALVKGLAEFRPDSNVCAVLLNRCSPMTYPMLKQAIEYETGIPVAGYLPEMADCSLESRHLGLITAAEVQNLREKLQTLARQAERSVDLGLLLRLAHSAPELEFSPPPLPAGLPGKGVRIAVAQDRAFCFYYEDSLDLLRELGAELIPFSPLADAAIPAETDGLLLGGGYPEIYAKTLSQNCGMLQSVREAVAGGLPTIAECGGFLYLHREMEGEDGVDYPMVGVIDARCWNARKLCRFGYAELTAQSDGLLCRRGERFHAHEFHYWDSEQNGDCFEAVKVSGRRWRCVHSAPALYAGFPHLHFYSNPGMAVRYLEQCQLYRKGYDRP</sequence>
<dbReference type="InterPro" id="IPR029062">
    <property type="entry name" value="Class_I_gatase-like"/>
</dbReference>
<dbReference type="AlphaFoldDB" id="A0A926I4B5"/>
<dbReference type="HAMAP" id="MF_00027">
    <property type="entry name" value="CobB_CbiA"/>
    <property type="match status" value="1"/>
</dbReference>
<dbReference type="InterPro" id="IPR027417">
    <property type="entry name" value="P-loop_NTPase"/>
</dbReference>
<evidence type="ECO:0000256" key="6">
    <source>
        <dbReference type="ARBA" id="ARBA00022962"/>
    </source>
</evidence>
<dbReference type="PROSITE" id="PS51274">
    <property type="entry name" value="GATASE_COBBQ"/>
    <property type="match status" value="1"/>
</dbReference>
<evidence type="ECO:0000256" key="1">
    <source>
        <dbReference type="ARBA" id="ARBA00001946"/>
    </source>
</evidence>
<dbReference type="Gene3D" id="3.40.50.880">
    <property type="match status" value="1"/>
</dbReference>
<comment type="miscellaneous">
    <text evidence="7">The a and c carboxylates of cobyrinate are activated for nucleophilic attack via formation of a phosphorylated intermediate by ATP. CbiA catalyzes first the amidation of the c-carboxylate, and then that of the a-carboxylate.</text>
</comment>
<dbReference type="EC" id="6.3.5.11" evidence="7"/>
<dbReference type="GO" id="GO:0009236">
    <property type="term" value="P:cobalamin biosynthetic process"/>
    <property type="evidence" value="ECO:0007669"/>
    <property type="project" value="UniProtKB-UniRule"/>
</dbReference>
<comment type="domain">
    <text evidence="7">Comprises of two domains. The C-terminal domain contains the binding site for glutamine and catalyzes the hydrolysis of this substrate to glutamate and ammonia. The N-terminal domain is anticipated to bind ATP and cobyrinate and catalyzes the ultimate synthesis of the diamide product. The ammonia produced via the glutaminase domain is probably translocated to the adjacent domain via a molecular tunnel, where it reacts with an activated intermediate.</text>
</comment>
<organism evidence="10 11">
    <name type="scientific">Ligaoa zhengdingensis</name>
    <dbReference type="NCBI Taxonomy" id="2763658"/>
    <lineage>
        <taxon>Bacteria</taxon>
        <taxon>Bacillati</taxon>
        <taxon>Bacillota</taxon>
        <taxon>Clostridia</taxon>
        <taxon>Eubacteriales</taxon>
        <taxon>Oscillospiraceae</taxon>
        <taxon>Ligaoa</taxon>
    </lineage>
</organism>
<evidence type="ECO:0000313" key="10">
    <source>
        <dbReference type="EMBL" id="MBC8546051.1"/>
    </source>
</evidence>
<dbReference type="InterPro" id="IPR011698">
    <property type="entry name" value="GATase_3"/>
</dbReference>
<evidence type="ECO:0000313" key="11">
    <source>
        <dbReference type="Proteomes" id="UP000653127"/>
    </source>
</evidence>
<dbReference type="SUPFAM" id="SSF52540">
    <property type="entry name" value="P-loop containing nucleoside triphosphate hydrolases"/>
    <property type="match status" value="1"/>
</dbReference>
<keyword evidence="7" id="KW-0169">Cobalamin biosynthesis</keyword>
<comment type="caution">
    <text evidence="10">The sequence shown here is derived from an EMBL/GenBank/DDBJ whole genome shotgun (WGS) entry which is preliminary data.</text>
</comment>